<dbReference type="InterPro" id="IPR053772">
    <property type="entry name" value="At1g61320/At1g61330-like"/>
</dbReference>
<dbReference type="Gramene" id="PRQ58005">
    <property type="protein sequence ID" value="PRQ58005"/>
    <property type="gene ID" value="RchiOBHm_Chr1g0354511"/>
</dbReference>
<accession>A0A2P6SH44</accession>
<proteinExistence type="predicted"/>
<dbReference type="STRING" id="74649.A0A2P6SH44"/>
<dbReference type="OMA" id="INIHAQH"/>
<evidence type="ECO:0000313" key="3">
    <source>
        <dbReference type="Proteomes" id="UP000238479"/>
    </source>
</evidence>
<keyword evidence="3" id="KW-1185">Reference proteome</keyword>
<dbReference type="EMBL" id="PDCK01000039">
    <property type="protein sequence ID" value="PRQ58005.1"/>
    <property type="molecule type" value="Genomic_DNA"/>
</dbReference>
<evidence type="ECO:0000313" key="2">
    <source>
        <dbReference type="EMBL" id="PRQ58005.1"/>
    </source>
</evidence>
<dbReference type="Gene3D" id="3.80.10.10">
    <property type="entry name" value="Ribonuclease Inhibitor"/>
    <property type="match status" value="1"/>
</dbReference>
<dbReference type="PANTHER" id="PTHR34145">
    <property type="entry name" value="OS02G0105600 PROTEIN"/>
    <property type="match status" value="1"/>
</dbReference>
<gene>
    <name evidence="2" type="ORF">RchiOBHm_Chr1g0354511</name>
</gene>
<dbReference type="Pfam" id="PF24758">
    <property type="entry name" value="LRR_At5g56370"/>
    <property type="match status" value="1"/>
</dbReference>
<sequence length="412" mass="47735">MSFLSKQWEGVLSSVPILDFDEGDENDNNLVRHRKFVDNILKRSLELCEKEKQKQLLDKFRLCMTRYLSADATVVNKWLRYSMERSVKELDISLRVDKSYWLWGGLRSYYCLSRKALANANSITTLNLEYMRIKNISRFGSSTAKPIRLLPSLKAMSLKNVHFDTNALLYLTGECPSMESLSLTSCSFANFEICVSNSSLRSFGVKQCKAGEIRVYEAVNLESLTVVSSSFELESMIFRECYNLKYMNIFARHLKVFQLDGCYDVKATINAPKLCDFNFEGYLKSEFSLKAPKLWSASILLWDNWDGEFLNFDGPWKHLPRLRDFLGEFKATKGMTLLVSHFKALIFPKEFRETFSSSSPKLLNLKVLDLAMENAPTNMRDKKHLTNSLLWMAPTLQEINQLEYNEELEMYE</sequence>
<dbReference type="InterPro" id="IPR055411">
    <property type="entry name" value="LRR_FXL15/At3g58940/PEG3-like"/>
</dbReference>
<dbReference type="Proteomes" id="UP000238479">
    <property type="component" value="Chromosome 1"/>
</dbReference>
<dbReference type="SUPFAM" id="SSF52047">
    <property type="entry name" value="RNI-like"/>
    <property type="match status" value="1"/>
</dbReference>
<name>A0A2P6SH44_ROSCH</name>
<comment type="caution">
    <text evidence="2">The sequence shown here is derived from an EMBL/GenBank/DDBJ whole genome shotgun (WGS) entry which is preliminary data.</text>
</comment>
<protein>
    <submittedName>
        <fullName evidence="2">Putative leucine-rich repeat domain, L domain-containing protein</fullName>
    </submittedName>
</protein>
<feature type="domain" description="F-box/LRR-repeat protein 15/At3g58940/PEG3-like LRR" evidence="1">
    <location>
        <begin position="76"/>
        <end position="230"/>
    </location>
</feature>
<organism evidence="2 3">
    <name type="scientific">Rosa chinensis</name>
    <name type="common">China rose</name>
    <dbReference type="NCBI Taxonomy" id="74649"/>
    <lineage>
        <taxon>Eukaryota</taxon>
        <taxon>Viridiplantae</taxon>
        <taxon>Streptophyta</taxon>
        <taxon>Embryophyta</taxon>
        <taxon>Tracheophyta</taxon>
        <taxon>Spermatophyta</taxon>
        <taxon>Magnoliopsida</taxon>
        <taxon>eudicotyledons</taxon>
        <taxon>Gunneridae</taxon>
        <taxon>Pentapetalae</taxon>
        <taxon>rosids</taxon>
        <taxon>fabids</taxon>
        <taxon>Rosales</taxon>
        <taxon>Rosaceae</taxon>
        <taxon>Rosoideae</taxon>
        <taxon>Rosoideae incertae sedis</taxon>
        <taxon>Rosa</taxon>
    </lineage>
</organism>
<dbReference type="AlphaFoldDB" id="A0A2P6SH44"/>
<reference evidence="2 3" key="1">
    <citation type="journal article" date="2018" name="Nat. Genet.">
        <title>The Rosa genome provides new insights in the design of modern roses.</title>
        <authorList>
            <person name="Bendahmane M."/>
        </authorList>
    </citation>
    <scope>NUCLEOTIDE SEQUENCE [LARGE SCALE GENOMIC DNA]</scope>
    <source>
        <strain evidence="3">cv. Old Blush</strain>
    </source>
</reference>
<dbReference type="PANTHER" id="PTHR34145:SF28">
    <property type="entry name" value="F-BOX DOMAIN-CONTAINING PROTEIN"/>
    <property type="match status" value="1"/>
</dbReference>
<dbReference type="InterPro" id="IPR032675">
    <property type="entry name" value="LRR_dom_sf"/>
</dbReference>
<evidence type="ECO:0000259" key="1">
    <source>
        <dbReference type="Pfam" id="PF24758"/>
    </source>
</evidence>